<evidence type="ECO:0000313" key="2">
    <source>
        <dbReference type="EMBL" id="KAF2836881.1"/>
    </source>
</evidence>
<dbReference type="EMBL" id="MU006102">
    <property type="protein sequence ID" value="KAF2836881.1"/>
    <property type="molecule type" value="Genomic_DNA"/>
</dbReference>
<accession>A0A9P4S675</accession>
<feature type="compositionally biased region" description="Low complexity" evidence="1">
    <location>
        <begin position="77"/>
        <end position="103"/>
    </location>
</feature>
<dbReference type="AlphaFoldDB" id="A0A9P4S675"/>
<name>A0A9P4S675_9PEZI</name>
<dbReference type="Proteomes" id="UP000799429">
    <property type="component" value="Unassembled WGS sequence"/>
</dbReference>
<reference evidence="2" key="1">
    <citation type="journal article" date="2020" name="Stud. Mycol.">
        <title>101 Dothideomycetes genomes: a test case for predicting lifestyles and emergence of pathogens.</title>
        <authorList>
            <person name="Haridas S."/>
            <person name="Albert R."/>
            <person name="Binder M."/>
            <person name="Bloem J."/>
            <person name="Labutti K."/>
            <person name="Salamov A."/>
            <person name="Andreopoulos B."/>
            <person name="Baker S."/>
            <person name="Barry K."/>
            <person name="Bills G."/>
            <person name="Bluhm B."/>
            <person name="Cannon C."/>
            <person name="Castanera R."/>
            <person name="Culley D."/>
            <person name="Daum C."/>
            <person name="Ezra D."/>
            <person name="Gonzalez J."/>
            <person name="Henrissat B."/>
            <person name="Kuo A."/>
            <person name="Liang C."/>
            <person name="Lipzen A."/>
            <person name="Lutzoni F."/>
            <person name="Magnuson J."/>
            <person name="Mondo S."/>
            <person name="Nolan M."/>
            <person name="Ohm R."/>
            <person name="Pangilinan J."/>
            <person name="Park H.-J."/>
            <person name="Ramirez L."/>
            <person name="Alfaro M."/>
            <person name="Sun H."/>
            <person name="Tritt A."/>
            <person name="Yoshinaga Y."/>
            <person name="Zwiers L.-H."/>
            <person name="Turgeon B."/>
            <person name="Goodwin S."/>
            <person name="Spatafora J."/>
            <person name="Crous P."/>
            <person name="Grigoriev I."/>
        </authorList>
    </citation>
    <scope>NUCLEOTIDE SEQUENCE</scope>
    <source>
        <strain evidence="2">CBS 101060</strain>
    </source>
</reference>
<keyword evidence="3" id="KW-1185">Reference proteome</keyword>
<evidence type="ECO:0000256" key="1">
    <source>
        <dbReference type="SAM" id="MobiDB-lite"/>
    </source>
</evidence>
<gene>
    <name evidence="2" type="ORF">M501DRAFT_1040307</name>
</gene>
<feature type="region of interest" description="Disordered" evidence="1">
    <location>
        <begin position="77"/>
        <end position="124"/>
    </location>
</feature>
<sequence length="356" mass="35957">MEPLFEQSFGEPVVETGTPPAFSLSSFSTSYSEHSSTSFDRSSDSSFVSRGSGPSLVSRGARLSRFTSRASASTSSEVARSSLVSGSSSPSLVSCGSGPSLVSRISRPSRFTSRGTGSGPAGIVDPGSSFSADLFVASSKPTLAPYCDGASGVVGSGSSFSDSSFCPSIKPSVAPSRPVSAVASVIAQPVALSAVKYAINTLCGVSPSAPTVPGPSQPTLAPYCDGPSGIDDPSSSFSADLFVIPNHPSLAPYCDDPSGIVDPGSSFSASSFCAPVKPPAAPSRPVSTVASSIAQPVTLSAVKSALGTLSGVHLEPVTAPSTPLTVKPAFCSLNVQRPVTVRFVMHKSMGGYRLIV</sequence>
<evidence type="ECO:0000313" key="3">
    <source>
        <dbReference type="Proteomes" id="UP000799429"/>
    </source>
</evidence>
<protein>
    <submittedName>
        <fullName evidence="2">Uncharacterized protein</fullName>
    </submittedName>
</protein>
<feature type="region of interest" description="Disordered" evidence="1">
    <location>
        <begin position="26"/>
        <end position="57"/>
    </location>
</feature>
<proteinExistence type="predicted"/>
<organism evidence="2 3">
    <name type="scientific">Patellaria atrata CBS 101060</name>
    <dbReference type="NCBI Taxonomy" id="1346257"/>
    <lineage>
        <taxon>Eukaryota</taxon>
        <taxon>Fungi</taxon>
        <taxon>Dikarya</taxon>
        <taxon>Ascomycota</taxon>
        <taxon>Pezizomycotina</taxon>
        <taxon>Dothideomycetes</taxon>
        <taxon>Dothideomycetes incertae sedis</taxon>
        <taxon>Patellariales</taxon>
        <taxon>Patellariaceae</taxon>
        <taxon>Patellaria</taxon>
    </lineage>
</organism>
<comment type="caution">
    <text evidence="2">The sequence shown here is derived from an EMBL/GenBank/DDBJ whole genome shotgun (WGS) entry which is preliminary data.</text>
</comment>